<organism evidence="10 11">
    <name type="scientific">Mycobacterium botniense</name>
    <dbReference type="NCBI Taxonomy" id="84962"/>
    <lineage>
        <taxon>Bacteria</taxon>
        <taxon>Bacillati</taxon>
        <taxon>Actinomycetota</taxon>
        <taxon>Actinomycetes</taxon>
        <taxon>Mycobacteriales</taxon>
        <taxon>Mycobacteriaceae</taxon>
        <taxon>Mycobacterium</taxon>
    </lineage>
</organism>
<keyword evidence="4 8" id="KW-0812">Transmembrane</keyword>
<dbReference type="Pfam" id="PF00083">
    <property type="entry name" value="Sugar_tr"/>
    <property type="match status" value="1"/>
</dbReference>
<dbReference type="InterPro" id="IPR050814">
    <property type="entry name" value="Myo-inositol_Transporter"/>
</dbReference>
<dbReference type="GO" id="GO:0005886">
    <property type="term" value="C:plasma membrane"/>
    <property type="evidence" value="ECO:0007669"/>
    <property type="project" value="UniProtKB-SubCell"/>
</dbReference>
<reference evidence="10 11" key="1">
    <citation type="journal article" date="2019" name="Emerg. Microbes Infect.">
        <title>Comprehensive subspecies identification of 175 nontuberculous mycobacteria species based on 7547 genomic profiles.</title>
        <authorList>
            <person name="Matsumoto Y."/>
            <person name="Kinjo T."/>
            <person name="Motooka D."/>
            <person name="Nabeya D."/>
            <person name="Jung N."/>
            <person name="Uechi K."/>
            <person name="Horii T."/>
            <person name="Iida T."/>
            <person name="Fujita J."/>
            <person name="Nakamura S."/>
        </authorList>
    </citation>
    <scope>NUCLEOTIDE SEQUENCE [LARGE SCALE GENOMIC DNA]</scope>
    <source>
        <strain evidence="10 11">JCM 17322</strain>
    </source>
</reference>
<evidence type="ECO:0000256" key="8">
    <source>
        <dbReference type="SAM" id="Phobius"/>
    </source>
</evidence>
<sequence length="466" mass="49400">MGRIDELRRSRQGFVVGLTAASVGIISGYDLSSTAGALLYLTDGFRLTTHQQELVITVVVIGEIAGALGGAVLANAIGRKTSMVLVVTAYAVFAVLSAISTSVTMLLVVRLLVGVAIGVSLVVVPVYIAESAPAAIRGSVLVAYQVATVLGIIAGYLVAYLLASWQNWRAMLGLAAVPAVLVLLLLRRLSGTARWYMLKGRVREARHALQRIEPDTDVENELAEISRAVEEERGGALTEMLRSPYRRAMIFVLGLGFLSQATGINAIVCYSPRLFEAMHFTGNFALLVLPALVQVIALAAVFVAMDLVDRLGRRPILLSGIAMMLAANLLLIWVFVVPSAGAVPTTFGFLAVLVFTIGYNLGFGALICVYAGESLPSRLRSIGSGAMLAADRVANALVAAVFLTMLHALGAGTFALFGLLAAGSFAFVYRLAPETKGRQLEDIRHFWENGGKPGAEPVIALSGSRQ</sequence>
<feature type="transmembrane region" description="Helical" evidence="8">
    <location>
        <begin position="54"/>
        <end position="76"/>
    </location>
</feature>
<keyword evidence="3 7" id="KW-0813">Transport</keyword>
<dbReference type="RefSeq" id="WP_163753638.1">
    <property type="nucleotide sequence ID" value="NZ_BLKW01000002.1"/>
</dbReference>
<feature type="transmembrane region" description="Helical" evidence="8">
    <location>
        <begin position="168"/>
        <end position="186"/>
    </location>
</feature>
<evidence type="ECO:0000313" key="10">
    <source>
        <dbReference type="EMBL" id="GFG72977.1"/>
    </source>
</evidence>
<feature type="transmembrane region" description="Helical" evidence="8">
    <location>
        <begin position="248"/>
        <end position="268"/>
    </location>
</feature>
<dbReference type="Gene3D" id="1.20.1250.20">
    <property type="entry name" value="MFS general substrate transporter like domains"/>
    <property type="match status" value="1"/>
</dbReference>
<comment type="subcellular location">
    <subcellularLocation>
        <location evidence="1">Cell membrane</location>
        <topology evidence="1">Multi-pass membrane protein</topology>
    </subcellularLocation>
</comment>
<keyword evidence="5 8" id="KW-1133">Transmembrane helix</keyword>
<dbReference type="AlphaFoldDB" id="A0A7I9XUJ8"/>
<feature type="transmembrane region" description="Helical" evidence="8">
    <location>
        <begin position="107"/>
        <end position="129"/>
    </location>
</feature>
<dbReference type="PRINTS" id="PR00171">
    <property type="entry name" value="SUGRTRNSPORT"/>
</dbReference>
<feature type="transmembrane region" description="Helical" evidence="8">
    <location>
        <begin position="141"/>
        <end position="162"/>
    </location>
</feature>
<dbReference type="EMBL" id="BLKW01000002">
    <property type="protein sequence ID" value="GFG72977.1"/>
    <property type="molecule type" value="Genomic_DNA"/>
</dbReference>
<dbReference type="InterPro" id="IPR036259">
    <property type="entry name" value="MFS_trans_sf"/>
</dbReference>
<name>A0A7I9XUJ8_9MYCO</name>
<feature type="domain" description="Major facilitator superfamily (MFS) profile" evidence="9">
    <location>
        <begin position="16"/>
        <end position="436"/>
    </location>
</feature>
<dbReference type="NCBIfam" id="TIGR00879">
    <property type="entry name" value="SP"/>
    <property type="match status" value="1"/>
</dbReference>
<dbReference type="PANTHER" id="PTHR48020:SF12">
    <property type="entry name" value="PROTON MYO-INOSITOL COTRANSPORTER"/>
    <property type="match status" value="1"/>
</dbReference>
<dbReference type="PROSITE" id="PS50850">
    <property type="entry name" value="MFS"/>
    <property type="match status" value="1"/>
</dbReference>
<dbReference type="InterPro" id="IPR003663">
    <property type="entry name" value="Sugar/inositol_transpt"/>
</dbReference>
<feature type="transmembrane region" description="Helical" evidence="8">
    <location>
        <begin position="83"/>
        <end position="101"/>
    </location>
</feature>
<evidence type="ECO:0000256" key="4">
    <source>
        <dbReference type="ARBA" id="ARBA00022692"/>
    </source>
</evidence>
<dbReference type="PROSITE" id="PS00216">
    <property type="entry name" value="SUGAR_TRANSPORT_1"/>
    <property type="match status" value="1"/>
</dbReference>
<protein>
    <submittedName>
        <fullName evidence="10">MFS transporter</fullName>
    </submittedName>
</protein>
<keyword evidence="11" id="KW-1185">Reference proteome</keyword>
<evidence type="ECO:0000256" key="7">
    <source>
        <dbReference type="RuleBase" id="RU003346"/>
    </source>
</evidence>
<dbReference type="InterPro" id="IPR005828">
    <property type="entry name" value="MFS_sugar_transport-like"/>
</dbReference>
<proteinExistence type="inferred from homology"/>
<dbReference type="PROSITE" id="PS00217">
    <property type="entry name" value="SUGAR_TRANSPORT_2"/>
    <property type="match status" value="1"/>
</dbReference>
<evidence type="ECO:0000256" key="3">
    <source>
        <dbReference type="ARBA" id="ARBA00022448"/>
    </source>
</evidence>
<dbReference type="InterPro" id="IPR020846">
    <property type="entry name" value="MFS_dom"/>
</dbReference>
<evidence type="ECO:0000256" key="5">
    <source>
        <dbReference type="ARBA" id="ARBA00022989"/>
    </source>
</evidence>
<dbReference type="GO" id="GO:0022857">
    <property type="term" value="F:transmembrane transporter activity"/>
    <property type="evidence" value="ECO:0007669"/>
    <property type="project" value="InterPro"/>
</dbReference>
<accession>A0A7I9XUJ8</accession>
<feature type="transmembrane region" description="Helical" evidence="8">
    <location>
        <begin position="348"/>
        <end position="372"/>
    </location>
</feature>
<feature type="transmembrane region" description="Helical" evidence="8">
    <location>
        <begin position="415"/>
        <end position="432"/>
    </location>
</feature>
<dbReference type="SUPFAM" id="SSF103473">
    <property type="entry name" value="MFS general substrate transporter"/>
    <property type="match status" value="1"/>
</dbReference>
<dbReference type="InterPro" id="IPR005829">
    <property type="entry name" value="Sugar_transporter_CS"/>
</dbReference>
<evidence type="ECO:0000256" key="1">
    <source>
        <dbReference type="ARBA" id="ARBA00004651"/>
    </source>
</evidence>
<keyword evidence="6 8" id="KW-0472">Membrane</keyword>
<feature type="transmembrane region" description="Helical" evidence="8">
    <location>
        <begin position="12"/>
        <end position="42"/>
    </location>
</feature>
<evidence type="ECO:0000259" key="9">
    <source>
        <dbReference type="PROSITE" id="PS50850"/>
    </source>
</evidence>
<evidence type="ECO:0000256" key="2">
    <source>
        <dbReference type="ARBA" id="ARBA00010992"/>
    </source>
</evidence>
<evidence type="ECO:0000256" key="6">
    <source>
        <dbReference type="ARBA" id="ARBA00023136"/>
    </source>
</evidence>
<gene>
    <name evidence="10" type="primary">sugI_1</name>
    <name evidence="10" type="ORF">MBOT_03420</name>
</gene>
<feature type="transmembrane region" description="Helical" evidence="8">
    <location>
        <begin position="280"/>
        <end position="304"/>
    </location>
</feature>
<dbReference type="PANTHER" id="PTHR48020">
    <property type="entry name" value="PROTON MYO-INOSITOL COTRANSPORTER"/>
    <property type="match status" value="1"/>
</dbReference>
<feature type="transmembrane region" description="Helical" evidence="8">
    <location>
        <begin position="316"/>
        <end position="336"/>
    </location>
</feature>
<comment type="similarity">
    <text evidence="2 7">Belongs to the major facilitator superfamily. Sugar transporter (TC 2.A.1.1) family.</text>
</comment>
<evidence type="ECO:0000313" key="11">
    <source>
        <dbReference type="Proteomes" id="UP000465361"/>
    </source>
</evidence>
<comment type="caution">
    <text evidence="10">The sequence shown here is derived from an EMBL/GenBank/DDBJ whole genome shotgun (WGS) entry which is preliminary data.</text>
</comment>
<dbReference type="Proteomes" id="UP000465361">
    <property type="component" value="Unassembled WGS sequence"/>
</dbReference>